<dbReference type="SUPFAM" id="SSF55729">
    <property type="entry name" value="Acyl-CoA N-acyltransferases (Nat)"/>
    <property type="match status" value="1"/>
</dbReference>
<dbReference type="Gene3D" id="3.40.630.30">
    <property type="match status" value="1"/>
</dbReference>
<keyword evidence="3" id="KW-1185">Reference proteome</keyword>
<evidence type="ECO:0000313" key="3">
    <source>
        <dbReference type="Proteomes" id="UP000664904"/>
    </source>
</evidence>
<dbReference type="CDD" id="cd04301">
    <property type="entry name" value="NAT_SF"/>
    <property type="match status" value="1"/>
</dbReference>
<dbReference type="InterPro" id="IPR016181">
    <property type="entry name" value="Acyl_CoA_acyltransferase"/>
</dbReference>
<dbReference type="KEGG" id="pxi:J5O05_16370"/>
<dbReference type="Proteomes" id="UP000664904">
    <property type="component" value="Chromosome"/>
</dbReference>
<proteinExistence type="predicted"/>
<sequence length="149" mass="17017">MQTIITKSFCELSLDELYEVLKLRVDVFVVEQNCPYPELDSVDRETETQHVMIWENSKLSAYARCYRKKDNTFAIGRVVVDVEARGRGLAQKIMDEALSVCKNQEGVTCCFLSAQVYLKGFYASYGFMEVGEEYLEDGIPHQDMSLTVS</sequence>
<gene>
    <name evidence="2" type="ORF">J5O05_16370</name>
</gene>
<evidence type="ECO:0000259" key="1">
    <source>
        <dbReference type="PROSITE" id="PS51186"/>
    </source>
</evidence>
<accession>A0A975DGN6</accession>
<evidence type="ECO:0000313" key="2">
    <source>
        <dbReference type="EMBL" id="QTH71340.1"/>
    </source>
</evidence>
<dbReference type="EMBL" id="CP072133">
    <property type="protein sequence ID" value="QTH71340.1"/>
    <property type="molecule type" value="Genomic_DNA"/>
</dbReference>
<dbReference type="InterPro" id="IPR000182">
    <property type="entry name" value="GNAT_dom"/>
</dbReference>
<dbReference type="GO" id="GO:0016747">
    <property type="term" value="F:acyltransferase activity, transferring groups other than amino-acyl groups"/>
    <property type="evidence" value="ECO:0007669"/>
    <property type="project" value="InterPro"/>
</dbReference>
<feature type="domain" description="N-acetyltransferase" evidence="1">
    <location>
        <begin position="7"/>
        <end position="149"/>
    </location>
</feature>
<reference evidence="2" key="1">
    <citation type="submission" date="2021-03" db="EMBL/GenBank/DDBJ databases">
        <title>Complete Genome of Pseudoalteromonas xiamenensis STKMTI.2, a new potential marine bacterium producing anti-Vibrio compounds.</title>
        <authorList>
            <person name="Handayani D.P."/>
            <person name="Isnansetyo A."/>
            <person name="Istiqomah I."/>
            <person name="Jumina J."/>
        </authorList>
    </citation>
    <scope>NUCLEOTIDE SEQUENCE</scope>
    <source>
        <strain evidence="2">STKMTI.2</strain>
    </source>
</reference>
<organism evidence="2 3">
    <name type="scientific">Pseudoalteromonas xiamenensis</name>
    <dbReference type="NCBI Taxonomy" id="882626"/>
    <lineage>
        <taxon>Bacteria</taxon>
        <taxon>Pseudomonadati</taxon>
        <taxon>Pseudomonadota</taxon>
        <taxon>Gammaproteobacteria</taxon>
        <taxon>Alteromonadales</taxon>
        <taxon>Pseudoalteromonadaceae</taxon>
        <taxon>Pseudoalteromonas</taxon>
    </lineage>
</organism>
<dbReference type="PROSITE" id="PS51186">
    <property type="entry name" value="GNAT"/>
    <property type="match status" value="1"/>
</dbReference>
<dbReference type="Pfam" id="PF13673">
    <property type="entry name" value="Acetyltransf_10"/>
    <property type="match status" value="1"/>
</dbReference>
<dbReference type="RefSeq" id="WP_208842981.1">
    <property type="nucleotide sequence ID" value="NZ_CP072133.1"/>
</dbReference>
<protein>
    <submittedName>
        <fullName evidence="2">GNAT family N-acetyltransferase</fullName>
    </submittedName>
</protein>
<dbReference type="AlphaFoldDB" id="A0A975DGN6"/>
<name>A0A975DGN6_9GAMM</name>